<dbReference type="Pfam" id="PF00625">
    <property type="entry name" value="Guanylate_kin"/>
    <property type="match status" value="1"/>
</dbReference>
<evidence type="ECO:0000256" key="5">
    <source>
        <dbReference type="ARBA" id="ARBA00048594"/>
    </source>
</evidence>
<proteinExistence type="inferred from homology"/>
<dbReference type="PROSITE" id="PS50052">
    <property type="entry name" value="GUANYLATE_KINASE_2"/>
    <property type="match status" value="1"/>
</dbReference>
<dbReference type="SMART" id="SM00072">
    <property type="entry name" value="GuKc"/>
    <property type="match status" value="1"/>
</dbReference>
<dbReference type="InterPro" id="IPR008144">
    <property type="entry name" value="Guanylate_kin-like_dom"/>
</dbReference>
<evidence type="ECO:0000313" key="7">
    <source>
        <dbReference type="EMBL" id="AOR74167.1"/>
    </source>
</evidence>
<dbReference type="SUPFAM" id="SSF52540">
    <property type="entry name" value="P-loop containing nucleoside triphosphate hydrolases"/>
    <property type="match status" value="1"/>
</dbReference>
<dbReference type="PANTHER" id="PTHR23117:SF13">
    <property type="entry name" value="GUANYLATE KINASE"/>
    <property type="match status" value="1"/>
</dbReference>
<dbReference type="Gene3D" id="3.40.50.300">
    <property type="entry name" value="P-loop containing nucleotide triphosphate hydrolases"/>
    <property type="match status" value="1"/>
</dbReference>
<sequence length="195" mass="21296">MMAGTTKPVFVITGAAGSGKTTVAKYLKDTYQMAKVITHTTRAPRPGEVDGVDYYFESPTSIKDRHLLERVEYDGHLYGSSYEGLEAGWAKHPADVIVLDTAGALTYHQALGDQAVVIFLTVSNPQTLAKRIKERGDQLDAVKSRLTSNEYRRDQSLPDYLKGIAHVIVNDDWAQTTQSLDALVAQVAPGVVQSS</sequence>
<evidence type="ECO:0000256" key="2">
    <source>
        <dbReference type="ARBA" id="ARBA00005790"/>
    </source>
</evidence>
<dbReference type="GO" id="GO:0005829">
    <property type="term" value="C:cytosol"/>
    <property type="evidence" value="ECO:0007669"/>
    <property type="project" value="TreeGrafter"/>
</dbReference>
<dbReference type="EMBL" id="CP017151">
    <property type="protein sequence ID" value="AOR74167.1"/>
    <property type="molecule type" value="Genomic_DNA"/>
</dbReference>
<dbReference type="CDD" id="cd00071">
    <property type="entry name" value="GMPK"/>
    <property type="match status" value="1"/>
</dbReference>
<evidence type="ECO:0000259" key="6">
    <source>
        <dbReference type="PROSITE" id="PS50052"/>
    </source>
</evidence>
<evidence type="ECO:0000256" key="1">
    <source>
        <dbReference type="ARBA" id="ARBA00003531"/>
    </source>
</evidence>
<dbReference type="AlphaFoldDB" id="A0A1D7ZWB1"/>
<dbReference type="GO" id="GO:0004385">
    <property type="term" value="F:GMP kinase activity"/>
    <property type="evidence" value="ECO:0007669"/>
    <property type="project" value="UniProtKB-EC"/>
</dbReference>
<name>A0A1D7ZWB1_LIMFE</name>
<keyword evidence="4 7" id="KW-0418">Kinase</keyword>
<dbReference type="PANTHER" id="PTHR23117">
    <property type="entry name" value="GUANYLATE KINASE-RELATED"/>
    <property type="match status" value="1"/>
</dbReference>
<evidence type="ECO:0000313" key="8">
    <source>
        <dbReference type="Proteomes" id="UP000094714"/>
    </source>
</evidence>
<keyword evidence="3 7" id="KW-0808">Transferase</keyword>
<feature type="domain" description="Guanylate kinase-like" evidence="6">
    <location>
        <begin position="7"/>
        <end position="185"/>
    </location>
</feature>
<dbReference type="InterPro" id="IPR008145">
    <property type="entry name" value="GK/Ca_channel_bsu"/>
</dbReference>
<reference evidence="7 8" key="1">
    <citation type="submission" date="2016-09" db="EMBL/GenBank/DDBJ databases">
        <title>Genome Sequence of the Lactobacillus fermentum strain NCC2970 (CNCM I-5068).</title>
        <authorList>
            <person name="Barretto C."/>
            <person name="Ngom-Bru C."/>
            <person name="Genevaz A."/>
            <person name="Fournier C."/>
            <person name="Moine D."/>
            <person name="Kassam M."/>
            <person name="Iltis A."/>
            <person name="Sagory-Zalkind P."/>
            <person name="Faucherand G."/>
            <person name="Descombes P."/>
            <person name="Duboux S."/>
        </authorList>
    </citation>
    <scope>NUCLEOTIDE SEQUENCE [LARGE SCALE GENOMIC DNA]</scope>
    <source>
        <strain evidence="7 8">NCC2970</strain>
    </source>
</reference>
<accession>A0A1D7ZWB1</accession>
<organism evidence="7 8">
    <name type="scientific">Limosilactobacillus fermentum</name>
    <name type="common">Lactobacillus fermentum</name>
    <dbReference type="NCBI Taxonomy" id="1613"/>
    <lineage>
        <taxon>Bacteria</taxon>
        <taxon>Bacillati</taxon>
        <taxon>Bacillota</taxon>
        <taxon>Bacilli</taxon>
        <taxon>Lactobacillales</taxon>
        <taxon>Lactobacillaceae</taxon>
        <taxon>Limosilactobacillus</taxon>
    </lineage>
</organism>
<comment type="similarity">
    <text evidence="2">Belongs to the guanylate kinase family.</text>
</comment>
<comment type="catalytic activity">
    <reaction evidence="5">
        <text>GMP + ATP = GDP + ADP</text>
        <dbReference type="Rhea" id="RHEA:20780"/>
        <dbReference type="ChEBI" id="CHEBI:30616"/>
        <dbReference type="ChEBI" id="CHEBI:58115"/>
        <dbReference type="ChEBI" id="CHEBI:58189"/>
        <dbReference type="ChEBI" id="CHEBI:456216"/>
        <dbReference type="EC" id="2.7.4.8"/>
    </reaction>
</comment>
<dbReference type="Proteomes" id="UP000094714">
    <property type="component" value="Chromosome"/>
</dbReference>
<evidence type="ECO:0000256" key="3">
    <source>
        <dbReference type="ARBA" id="ARBA00022679"/>
    </source>
</evidence>
<dbReference type="PATRIC" id="fig|1613.112.peg.735"/>
<comment type="function">
    <text evidence="1">Essential for recycling GMP and indirectly, cGMP.</text>
</comment>
<dbReference type="InterPro" id="IPR027417">
    <property type="entry name" value="P-loop_NTPase"/>
</dbReference>
<gene>
    <name evidence="7" type="ORF">LACFE_CDS0701</name>
</gene>
<protein>
    <submittedName>
        <fullName evidence="7">Guanylate kinase</fullName>
        <ecNumber evidence="7">2.7.4.8</ecNumber>
    </submittedName>
</protein>
<dbReference type="EC" id="2.7.4.8" evidence="7"/>
<evidence type="ECO:0000256" key="4">
    <source>
        <dbReference type="ARBA" id="ARBA00022777"/>
    </source>
</evidence>